<dbReference type="Gene3D" id="3.40.50.1000">
    <property type="entry name" value="HAD superfamily/HAD-like"/>
    <property type="match status" value="1"/>
</dbReference>
<feature type="binding site" evidence="11">
    <location>
        <position position="23"/>
    </location>
    <ligand>
        <name>alpha-D-mannose 1-phosphate</name>
        <dbReference type="ChEBI" id="CHEBI:58409"/>
    </ligand>
</feature>
<evidence type="ECO:0000256" key="4">
    <source>
        <dbReference type="ARBA" id="ARBA00011738"/>
    </source>
</evidence>
<dbReference type="SFLD" id="SFLDG01140">
    <property type="entry name" value="C2.B:_Phosphomannomutase_and_P"/>
    <property type="match status" value="1"/>
</dbReference>
<evidence type="ECO:0000313" key="14">
    <source>
        <dbReference type="EMBL" id="KAK7507883.1"/>
    </source>
</evidence>
<protein>
    <recommendedName>
        <fullName evidence="5 13">Phosphomannomutase</fullName>
        <ecNumber evidence="5 13">5.4.2.8</ecNumber>
    </recommendedName>
</protein>
<evidence type="ECO:0000256" key="6">
    <source>
        <dbReference type="ARBA" id="ARBA00022490"/>
    </source>
</evidence>
<feature type="active site" description="Nucleophile" evidence="10">
    <location>
        <position position="14"/>
    </location>
</feature>
<keyword evidence="15" id="KW-1185">Reference proteome</keyword>
<feature type="binding site" evidence="12">
    <location>
        <position position="212"/>
    </location>
    <ligand>
        <name>Mg(2+)</name>
        <dbReference type="ChEBI" id="CHEBI:18420"/>
        <label>1</label>
    </ligand>
</feature>
<name>A0ABD0M8P8_9CAEN</name>
<comment type="subcellular location">
    <subcellularLocation>
        <location evidence="1 13">Cytoplasm</location>
    </subcellularLocation>
</comment>
<accession>A0ABD0M8P8</accession>
<dbReference type="GO" id="GO:0004615">
    <property type="term" value="F:phosphomannomutase activity"/>
    <property type="evidence" value="ECO:0007669"/>
    <property type="project" value="UniProtKB-EC"/>
</dbReference>
<evidence type="ECO:0000256" key="13">
    <source>
        <dbReference type="RuleBase" id="RU361118"/>
    </source>
</evidence>
<dbReference type="GO" id="GO:0046872">
    <property type="term" value="F:metal ion binding"/>
    <property type="evidence" value="ECO:0007669"/>
    <property type="project" value="UniProtKB-KW"/>
</dbReference>
<feature type="binding site" evidence="12">
    <location>
        <position position="14"/>
    </location>
    <ligand>
        <name>Mg(2+)</name>
        <dbReference type="ChEBI" id="CHEBI:18420"/>
        <label>1</label>
    </ligand>
</feature>
<dbReference type="SUPFAM" id="SSF56784">
    <property type="entry name" value="HAD-like"/>
    <property type="match status" value="1"/>
</dbReference>
<feature type="binding site" evidence="12">
    <location>
        <position position="16"/>
    </location>
    <ligand>
        <name>Mg(2+)</name>
        <dbReference type="ChEBI" id="CHEBI:18420"/>
        <label>1</label>
    </ligand>
</feature>
<evidence type="ECO:0000256" key="9">
    <source>
        <dbReference type="ARBA" id="ARBA00023235"/>
    </source>
</evidence>
<dbReference type="SFLD" id="SFLDG01143">
    <property type="entry name" value="C2.B.3:_Phosphomannomutase_Lik"/>
    <property type="match status" value="1"/>
</dbReference>
<dbReference type="InterPro" id="IPR043169">
    <property type="entry name" value="PMM_cap"/>
</dbReference>
<keyword evidence="9 13" id="KW-0413">Isomerase</keyword>
<evidence type="ECO:0000256" key="12">
    <source>
        <dbReference type="PIRSR" id="PIRSR605002-3"/>
    </source>
</evidence>
<comment type="catalytic activity">
    <reaction evidence="13">
        <text>alpha-D-mannose 1-phosphate = D-mannose 6-phosphate</text>
        <dbReference type="Rhea" id="RHEA:11140"/>
        <dbReference type="ChEBI" id="CHEBI:58409"/>
        <dbReference type="ChEBI" id="CHEBI:58735"/>
        <dbReference type="EC" id="5.4.2.8"/>
    </reaction>
</comment>
<evidence type="ECO:0000256" key="8">
    <source>
        <dbReference type="ARBA" id="ARBA00022842"/>
    </source>
</evidence>
<dbReference type="CDD" id="cd02585">
    <property type="entry name" value="HAD_PMM"/>
    <property type="match status" value="1"/>
</dbReference>
<evidence type="ECO:0000256" key="11">
    <source>
        <dbReference type="PIRSR" id="PIRSR605002-2"/>
    </source>
</evidence>
<keyword evidence="6 13" id="KW-0963">Cytoplasm</keyword>
<keyword evidence="8 12" id="KW-0460">Magnesium</keyword>
<proteinExistence type="inferred from homology"/>
<evidence type="ECO:0000256" key="5">
    <source>
        <dbReference type="ARBA" id="ARBA00012730"/>
    </source>
</evidence>
<dbReference type="FunFam" id="3.30.1240.20:FF:000001">
    <property type="entry name" value="Phosphomannomutase"/>
    <property type="match status" value="1"/>
</dbReference>
<evidence type="ECO:0000256" key="7">
    <source>
        <dbReference type="ARBA" id="ARBA00022723"/>
    </source>
</evidence>
<evidence type="ECO:0000256" key="10">
    <source>
        <dbReference type="PIRSR" id="PIRSR605002-1"/>
    </source>
</evidence>
<dbReference type="PANTHER" id="PTHR10466">
    <property type="entry name" value="PHOSPHOMANNOMUTASE"/>
    <property type="match status" value="1"/>
</dbReference>
<gene>
    <name evidence="14" type="ORF">BaRGS_00000848</name>
</gene>
<comment type="subunit">
    <text evidence="4 13">Homodimer.</text>
</comment>
<comment type="cofactor">
    <cofactor evidence="12">
        <name>Mg(2+)</name>
        <dbReference type="ChEBI" id="CHEBI:18420"/>
    </cofactor>
</comment>
<dbReference type="Pfam" id="PF03332">
    <property type="entry name" value="PMM"/>
    <property type="match status" value="1"/>
</dbReference>
<dbReference type="InterPro" id="IPR006379">
    <property type="entry name" value="HAD-SF_hydro_IIB"/>
</dbReference>
<feature type="binding site" evidence="11">
    <location>
        <position position="182"/>
    </location>
    <ligand>
        <name>alpha-D-mannose 1-phosphate</name>
        <dbReference type="ChEBI" id="CHEBI:58409"/>
    </ligand>
</feature>
<evidence type="ECO:0000256" key="2">
    <source>
        <dbReference type="ARBA" id="ARBA00004699"/>
    </source>
</evidence>
<dbReference type="EC" id="5.4.2.8" evidence="5 13"/>
<keyword evidence="7 12" id="KW-0479">Metal-binding</keyword>
<feature type="binding site" evidence="12">
    <location>
        <position position="226"/>
    </location>
    <ligand>
        <name>Mg(2+)</name>
        <dbReference type="ChEBI" id="CHEBI:18420"/>
        <label>1</label>
    </ligand>
</feature>
<evidence type="ECO:0000256" key="1">
    <source>
        <dbReference type="ARBA" id="ARBA00004496"/>
    </source>
</evidence>
<sequence>MASQRDTSTVCLFDVDGTLTAPRQKIDEETEAFLQKLKKHVVVALVGGSDLVKIAEQMGGDDVHQKYDYVFAENGLMAFKDGQLVDSQNIQKFIGDEVLQKLINFALRYMSELVLPCKRGTFVEFRNGMINLCPVGRSCSQAERLQFAEYDKEHSVRIKFVEAMKKEFPNAGLEFAIGGQISIDVFPTGWDKRFCLQYLEKDNIQTIHFFGDKTDKGGNDHEVFEDPRTIGHKVTSPADTVQQLTNMFFK</sequence>
<reference evidence="14 15" key="1">
    <citation type="journal article" date="2023" name="Sci. Data">
        <title>Genome assembly of the Korean intertidal mud-creeper Batillaria attramentaria.</title>
        <authorList>
            <person name="Patra A.K."/>
            <person name="Ho P.T."/>
            <person name="Jun S."/>
            <person name="Lee S.J."/>
            <person name="Kim Y."/>
            <person name="Won Y.J."/>
        </authorList>
    </citation>
    <scope>NUCLEOTIDE SEQUENCE [LARGE SCALE GENOMIC DNA]</scope>
    <source>
        <strain evidence="14">Wonlab-2016</strain>
    </source>
</reference>
<dbReference type="GO" id="GO:0005737">
    <property type="term" value="C:cytoplasm"/>
    <property type="evidence" value="ECO:0007669"/>
    <property type="project" value="UniProtKB-SubCell"/>
</dbReference>
<dbReference type="EMBL" id="JACVVK020000003">
    <property type="protein sequence ID" value="KAK7507883.1"/>
    <property type="molecule type" value="Genomic_DNA"/>
</dbReference>
<comment type="caution">
    <text evidence="14">The sequence shown here is derived from an EMBL/GenBank/DDBJ whole genome shotgun (WGS) entry which is preliminary data.</text>
</comment>
<dbReference type="SFLD" id="SFLDS00003">
    <property type="entry name" value="Haloacid_Dehalogenase"/>
    <property type="match status" value="1"/>
</dbReference>
<comment type="similarity">
    <text evidence="3 13">Belongs to the eukaryotic PMM family.</text>
</comment>
<comment type="function">
    <text evidence="13">Involved in the synthesis of the GDP-mannose and dolichol-phosphate-mannose required for a number of critical mannosyl transfer reactions.</text>
</comment>
<evidence type="ECO:0000256" key="3">
    <source>
        <dbReference type="ARBA" id="ARBA00009736"/>
    </source>
</evidence>
<feature type="binding site" evidence="12">
    <location>
        <position position="224"/>
    </location>
    <ligand>
        <name>Mg(2+)</name>
        <dbReference type="ChEBI" id="CHEBI:18420"/>
        <label>1</label>
    </ligand>
</feature>
<dbReference type="AlphaFoldDB" id="A0ABD0M8P8"/>
<feature type="binding site" evidence="11">
    <location>
        <position position="184"/>
    </location>
    <ligand>
        <name>alpha-D-mannose 1-phosphate</name>
        <dbReference type="ChEBI" id="CHEBI:58409"/>
    </ligand>
</feature>
<feature type="binding site" evidence="12">
    <location>
        <position position="229"/>
    </location>
    <ligand>
        <name>Mg(2+)</name>
        <dbReference type="ChEBI" id="CHEBI:18420"/>
        <label>1</label>
    </ligand>
</feature>
<dbReference type="SFLD" id="SFLDF00445">
    <property type="entry name" value="alpha-phosphomannomutase"/>
    <property type="match status" value="1"/>
</dbReference>
<dbReference type="InterPro" id="IPR036412">
    <property type="entry name" value="HAD-like_sf"/>
</dbReference>
<organism evidence="14 15">
    <name type="scientific">Batillaria attramentaria</name>
    <dbReference type="NCBI Taxonomy" id="370345"/>
    <lineage>
        <taxon>Eukaryota</taxon>
        <taxon>Metazoa</taxon>
        <taxon>Spiralia</taxon>
        <taxon>Lophotrochozoa</taxon>
        <taxon>Mollusca</taxon>
        <taxon>Gastropoda</taxon>
        <taxon>Caenogastropoda</taxon>
        <taxon>Sorbeoconcha</taxon>
        <taxon>Cerithioidea</taxon>
        <taxon>Batillariidae</taxon>
        <taxon>Batillaria</taxon>
    </lineage>
</organism>
<feature type="binding site" evidence="11">
    <location>
        <position position="126"/>
    </location>
    <ligand>
        <name>alpha-D-mannose 1-phosphate</name>
        <dbReference type="ChEBI" id="CHEBI:58409"/>
    </ligand>
</feature>
<dbReference type="InterPro" id="IPR005002">
    <property type="entry name" value="PMM"/>
</dbReference>
<dbReference type="Gene3D" id="3.30.1240.20">
    <property type="match status" value="1"/>
</dbReference>
<comment type="pathway">
    <text evidence="2 13">Nucleotide-sugar biosynthesis; GDP-alpha-D-mannose biosynthesis; alpha-D-mannose 1-phosphate from D-fructose 6-phosphate: step 2/2.</text>
</comment>
<feature type="binding site" evidence="11">
    <location>
        <position position="144"/>
    </location>
    <ligand>
        <name>alpha-D-mannose 1-phosphate</name>
        <dbReference type="ChEBI" id="CHEBI:58409"/>
    </ligand>
</feature>
<dbReference type="InterPro" id="IPR023214">
    <property type="entry name" value="HAD_sf"/>
</dbReference>
<feature type="active site" description="Proton donor/acceptor" evidence="10">
    <location>
        <position position="16"/>
    </location>
</feature>
<dbReference type="NCBIfam" id="TIGR01484">
    <property type="entry name" value="HAD-SF-IIB"/>
    <property type="match status" value="1"/>
</dbReference>
<dbReference type="PANTHER" id="PTHR10466:SF0">
    <property type="entry name" value="PHOSPHOMANNOMUTASE"/>
    <property type="match status" value="1"/>
</dbReference>
<dbReference type="Proteomes" id="UP001519460">
    <property type="component" value="Unassembled WGS sequence"/>
</dbReference>
<evidence type="ECO:0000313" key="15">
    <source>
        <dbReference type="Proteomes" id="UP001519460"/>
    </source>
</evidence>
<feature type="binding site" evidence="11">
    <location>
        <position position="137"/>
    </location>
    <ligand>
        <name>alpha-D-mannose 1-phosphate</name>
        <dbReference type="ChEBI" id="CHEBI:58409"/>
    </ligand>
</feature>